<dbReference type="Proteomes" id="UP000314986">
    <property type="component" value="Unassembled WGS sequence"/>
</dbReference>
<dbReference type="InterPro" id="IPR040893">
    <property type="entry name" value="RADX"/>
</dbReference>
<organism evidence="2 3">
    <name type="scientific">Callorhinchus milii</name>
    <name type="common">Ghost shark</name>
    <dbReference type="NCBI Taxonomy" id="7868"/>
    <lineage>
        <taxon>Eukaryota</taxon>
        <taxon>Metazoa</taxon>
        <taxon>Chordata</taxon>
        <taxon>Craniata</taxon>
        <taxon>Vertebrata</taxon>
        <taxon>Chondrichthyes</taxon>
        <taxon>Holocephali</taxon>
        <taxon>Chimaeriformes</taxon>
        <taxon>Callorhinchidae</taxon>
        <taxon>Callorhinchus</taxon>
    </lineage>
</organism>
<proteinExistence type="predicted"/>
<keyword evidence="3" id="KW-1185">Reference proteome</keyword>
<dbReference type="GO" id="GO:0003697">
    <property type="term" value="F:single-stranded DNA binding"/>
    <property type="evidence" value="ECO:0007669"/>
    <property type="project" value="InterPro"/>
</dbReference>
<evidence type="ECO:0000256" key="1">
    <source>
        <dbReference type="SAM" id="MobiDB-lite"/>
    </source>
</evidence>
<evidence type="ECO:0008006" key="4">
    <source>
        <dbReference type="Google" id="ProtNLM"/>
    </source>
</evidence>
<dbReference type="AlphaFoldDB" id="A0A4W3IWX5"/>
<name>A0A4W3IWX5_CALMI</name>
<reference evidence="2" key="4">
    <citation type="submission" date="2025-08" db="UniProtKB">
        <authorList>
            <consortium name="Ensembl"/>
        </authorList>
    </citation>
    <scope>IDENTIFICATION</scope>
</reference>
<feature type="region of interest" description="Disordered" evidence="1">
    <location>
        <begin position="667"/>
        <end position="697"/>
    </location>
</feature>
<protein>
    <recommendedName>
        <fullName evidence="4">RPA-related protein RADX</fullName>
    </recommendedName>
</protein>
<feature type="compositionally biased region" description="Basic residues" evidence="1">
    <location>
        <begin position="684"/>
        <end position="693"/>
    </location>
</feature>
<dbReference type="GeneTree" id="ENSGT00390000005094"/>
<feature type="region of interest" description="Disordered" evidence="1">
    <location>
        <begin position="574"/>
        <end position="636"/>
    </location>
</feature>
<dbReference type="OMA" id="TGCHKGQ"/>
<dbReference type="Pfam" id="PF17659">
    <property type="entry name" value="RADX"/>
    <property type="match status" value="2"/>
</dbReference>
<dbReference type="Ensembl" id="ENSCMIT00000031175.1">
    <property type="protein sequence ID" value="ENSCMIP00000030708.1"/>
    <property type="gene ID" value="ENSCMIG00000013208.1"/>
</dbReference>
<dbReference type="InParanoid" id="A0A4W3IWX5"/>
<dbReference type="PANTHER" id="PTHR14944">
    <property type="entry name" value="RPA-RELATED PROTEIN RADX"/>
    <property type="match status" value="1"/>
</dbReference>
<reference evidence="2" key="5">
    <citation type="submission" date="2025-09" db="UniProtKB">
        <authorList>
            <consortium name="Ensembl"/>
        </authorList>
    </citation>
    <scope>IDENTIFICATION</scope>
</reference>
<dbReference type="Gene3D" id="2.40.50.140">
    <property type="entry name" value="Nucleic acid-binding proteins"/>
    <property type="match status" value="1"/>
</dbReference>
<feature type="region of interest" description="Disordered" evidence="1">
    <location>
        <begin position="1"/>
        <end position="21"/>
    </location>
</feature>
<sequence length="934" mass="105879">MSAGRCDRPAPGTSAEGVGARHRGDASVLSDLFHQLVTGATCRSVVPDPSEPLVVWAVERYLGETAVRESSGPEPQPSYLYDVTLTDGACQAKAHLAPDLNCLVYRNALRAGSHIRITRCSLVYEEMRLSHCFLQVEALELGDGEDSLSVLRNISNQTRASPYNLTATQRGRDILNTLQLETPLKGGRTHYLPLWNNNDPHGGKWNANRPLAPDVQVNVSGLITLQGLMMTWRNNLDFPRLLVRIMHKSRLRYYGRITTKINCPIQAYFEVADKSGMMPMVLWNSLCPEWYQSLNIGTVLLLHRYAVKPSYQKRTWATPFDPQMKSFRTIEISLNPQHLCTVLQIVPAEQIKPEWELPEVKYNFISRLELEKLPHAYTCDIIGLVTFVGRCERLRKKADSEDFFLYRWVHVVDGSSDQPFILELFSTSQPETFEHIHPMTYLVCTQMRVVRENLSSRTNSPYLTTSNESQIFITGCHKGQPYTWNPQVKHFIQWIKGQREKEMLSKCKVGGYFSFPPVPATFSEYCKNAAAETFLTSTNELKKEIEKLHYREHKRILIQGVIGAVQYVSHSDSTQSLSAEPVQRSEGRPDQGVNLLPPKDRALPGLLSEPAGPKEQIVCSQSTEELEPRPVKKTTNPSCPVLSSYVLRRRYSLRNLKRVNYNLPARRQVRQELPDPKKLESQKKKSKKNRNQKKTPLAIRLKATREHSQEAEVPTDTTRFIEQSEELVADNAGPSDRQETQAAAIDLSRATWKSPTWQEITQHLPEYLNFGQLLPESVPRKFDYKDRDFLMQQYNLQPEVYTPGTTECNRDIQSFSPAYDTGYYSVTIVGVNQQLAVDVMFLPATKSHEDHRVSGLAVDVHDNTLASIMATGYICQPADVNGENQTPPTPGEIVKSANELDGLHFICVLDMCHHSGNRVEVCLNKTYRVSDGNH</sequence>
<reference evidence="3" key="1">
    <citation type="journal article" date="2006" name="Science">
        <title>Ancient noncoding elements conserved in the human genome.</title>
        <authorList>
            <person name="Venkatesh B."/>
            <person name="Kirkness E.F."/>
            <person name="Loh Y.H."/>
            <person name="Halpern A.L."/>
            <person name="Lee A.P."/>
            <person name="Johnson J."/>
            <person name="Dandona N."/>
            <person name="Viswanathan L.D."/>
            <person name="Tay A."/>
            <person name="Venter J.C."/>
            <person name="Strausberg R.L."/>
            <person name="Brenner S."/>
        </authorList>
    </citation>
    <scope>NUCLEOTIDE SEQUENCE [LARGE SCALE GENOMIC DNA]</scope>
</reference>
<evidence type="ECO:0000313" key="2">
    <source>
        <dbReference type="Ensembl" id="ENSCMIP00000030708.1"/>
    </source>
</evidence>
<dbReference type="PANTHER" id="PTHR14944:SF2">
    <property type="entry name" value="RPA-RELATED PROTEIN RADX"/>
    <property type="match status" value="1"/>
</dbReference>
<reference evidence="3" key="3">
    <citation type="journal article" date="2014" name="Nature">
        <title>Elephant shark genome provides unique insights into gnathostome evolution.</title>
        <authorList>
            <consortium name="International Elephant Shark Genome Sequencing Consortium"/>
            <person name="Venkatesh B."/>
            <person name="Lee A.P."/>
            <person name="Ravi V."/>
            <person name="Maurya A.K."/>
            <person name="Lian M.M."/>
            <person name="Swann J.B."/>
            <person name="Ohta Y."/>
            <person name="Flajnik M.F."/>
            <person name="Sutoh Y."/>
            <person name="Kasahara M."/>
            <person name="Hoon S."/>
            <person name="Gangu V."/>
            <person name="Roy S.W."/>
            <person name="Irimia M."/>
            <person name="Korzh V."/>
            <person name="Kondrychyn I."/>
            <person name="Lim Z.W."/>
            <person name="Tay B.H."/>
            <person name="Tohari S."/>
            <person name="Kong K.W."/>
            <person name="Ho S."/>
            <person name="Lorente-Galdos B."/>
            <person name="Quilez J."/>
            <person name="Marques-Bonet T."/>
            <person name="Raney B.J."/>
            <person name="Ingham P.W."/>
            <person name="Tay A."/>
            <person name="Hillier L.W."/>
            <person name="Minx P."/>
            <person name="Boehm T."/>
            <person name="Wilson R.K."/>
            <person name="Brenner S."/>
            <person name="Warren W.C."/>
        </authorList>
    </citation>
    <scope>NUCLEOTIDE SEQUENCE [LARGE SCALE GENOMIC DNA]</scope>
</reference>
<evidence type="ECO:0000313" key="3">
    <source>
        <dbReference type="Proteomes" id="UP000314986"/>
    </source>
</evidence>
<reference evidence="3" key="2">
    <citation type="journal article" date="2007" name="PLoS Biol.">
        <title>Survey sequencing and comparative analysis of the elephant shark (Callorhinchus milii) genome.</title>
        <authorList>
            <person name="Venkatesh B."/>
            <person name="Kirkness E.F."/>
            <person name="Loh Y.H."/>
            <person name="Halpern A.L."/>
            <person name="Lee A.P."/>
            <person name="Johnson J."/>
            <person name="Dandona N."/>
            <person name="Viswanathan L.D."/>
            <person name="Tay A."/>
            <person name="Venter J.C."/>
            <person name="Strausberg R.L."/>
            <person name="Brenner S."/>
        </authorList>
    </citation>
    <scope>NUCLEOTIDE SEQUENCE [LARGE SCALE GENOMIC DNA]</scope>
</reference>
<feature type="compositionally biased region" description="Basic and acidic residues" evidence="1">
    <location>
        <begin position="669"/>
        <end position="683"/>
    </location>
</feature>
<accession>A0A4W3IWX5</accession>
<dbReference type="InterPro" id="IPR012340">
    <property type="entry name" value="NA-bd_OB-fold"/>
</dbReference>